<dbReference type="GO" id="GO:0000160">
    <property type="term" value="P:phosphorelay signal transduction system"/>
    <property type="evidence" value="ECO:0007669"/>
    <property type="project" value="UniProtKB-KW"/>
</dbReference>
<keyword evidence="2" id="KW-0902">Two-component regulatory system</keyword>
<evidence type="ECO:0000259" key="5">
    <source>
        <dbReference type="PROSITE" id="PS50110"/>
    </source>
</evidence>
<evidence type="ECO:0000313" key="7">
    <source>
        <dbReference type="Proteomes" id="UP000001514"/>
    </source>
</evidence>
<dbReference type="InterPro" id="IPR011006">
    <property type="entry name" value="CheY-like_superfamily"/>
</dbReference>
<dbReference type="Gene3D" id="3.40.50.2300">
    <property type="match status" value="1"/>
</dbReference>
<dbReference type="CDD" id="cd17546">
    <property type="entry name" value="REC_hyHK_CKI1_RcsC-like"/>
    <property type="match status" value="1"/>
</dbReference>
<dbReference type="STRING" id="88036.D8SRD5"/>
<evidence type="ECO:0000256" key="3">
    <source>
        <dbReference type="PROSITE-ProRule" id="PRU00169"/>
    </source>
</evidence>
<dbReference type="SUPFAM" id="SSF52172">
    <property type="entry name" value="CheY-like"/>
    <property type="match status" value="1"/>
</dbReference>
<gene>
    <name evidence="6" type="ORF">SELMODRAFT_123147</name>
</gene>
<organism evidence="7">
    <name type="scientific">Selaginella moellendorffii</name>
    <name type="common">Spikemoss</name>
    <dbReference type="NCBI Taxonomy" id="88036"/>
    <lineage>
        <taxon>Eukaryota</taxon>
        <taxon>Viridiplantae</taxon>
        <taxon>Streptophyta</taxon>
        <taxon>Embryophyta</taxon>
        <taxon>Tracheophyta</taxon>
        <taxon>Lycopodiopsida</taxon>
        <taxon>Selaginellales</taxon>
        <taxon>Selaginellaceae</taxon>
        <taxon>Selaginella</taxon>
    </lineage>
</organism>
<dbReference type="EMBL" id="GL377635">
    <property type="protein sequence ID" value="EFJ13123.1"/>
    <property type="molecule type" value="Genomic_DNA"/>
</dbReference>
<dbReference type="PANTHER" id="PTHR45339">
    <property type="entry name" value="HYBRID SIGNAL TRANSDUCTION HISTIDINE KINASE J"/>
    <property type="match status" value="1"/>
</dbReference>
<dbReference type="KEGG" id="smo:SELMODRAFT_123147"/>
<keyword evidence="7" id="KW-1185">Reference proteome</keyword>
<dbReference type="SMART" id="SM00448">
    <property type="entry name" value="REC"/>
    <property type="match status" value="1"/>
</dbReference>
<dbReference type="InterPro" id="IPR001789">
    <property type="entry name" value="Sig_transdc_resp-reg_receiver"/>
</dbReference>
<dbReference type="InParanoid" id="D8SRD5"/>
<accession>D8SRD5</accession>
<protein>
    <recommendedName>
        <fullName evidence="5">Response regulatory domain-containing protein</fullName>
    </recommendedName>
</protein>
<evidence type="ECO:0000256" key="2">
    <source>
        <dbReference type="ARBA" id="ARBA00023012"/>
    </source>
</evidence>
<feature type="modified residue" description="4-aspartylphosphate" evidence="3">
    <location>
        <position position="102"/>
    </location>
</feature>
<dbReference type="Proteomes" id="UP000001514">
    <property type="component" value="Unassembled WGS sequence"/>
</dbReference>
<dbReference type="PROSITE" id="PS50110">
    <property type="entry name" value="RESPONSE_REGULATORY"/>
    <property type="match status" value="1"/>
</dbReference>
<dbReference type="Pfam" id="PF00072">
    <property type="entry name" value="Response_reg"/>
    <property type="match status" value="1"/>
</dbReference>
<dbReference type="OMA" id="KCEEHEF"/>
<evidence type="ECO:0000256" key="1">
    <source>
        <dbReference type="ARBA" id="ARBA00022553"/>
    </source>
</evidence>
<dbReference type="PANTHER" id="PTHR45339:SF1">
    <property type="entry name" value="HYBRID SIGNAL TRANSDUCTION HISTIDINE KINASE J"/>
    <property type="match status" value="1"/>
</dbReference>
<feature type="domain" description="Response regulatory" evidence="5">
    <location>
        <begin position="53"/>
        <end position="169"/>
    </location>
</feature>
<name>D8SRD5_SELML</name>
<dbReference type="Gramene" id="EFJ13123">
    <property type="protein sequence ID" value="EFJ13123"/>
    <property type="gene ID" value="SELMODRAFT_123147"/>
</dbReference>
<dbReference type="HOGENOM" id="CLU_000445_69_12_1"/>
<reference evidence="6 7" key="1">
    <citation type="journal article" date="2011" name="Science">
        <title>The Selaginella genome identifies genetic changes associated with the evolution of vascular plants.</title>
        <authorList>
            <person name="Banks J.A."/>
            <person name="Nishiyama T."/>
            <person name="Hasebe M."/>
            <person name="Bowman J.L."/>
            <person name="Gribskov M."/>
            <person name="dePamphilis C."/>
            <person name="Albert V.A."/>
            <person name="Aono N."/>
            <person name="Aoyama T."/>
            <person name="Ambrose B.A."/>
            <person name="Ashton N.W."/>
            <person name="Axtell M.J."/>
            <person name="Barker E."/>
            <person name="Barker M.S."/>
            <person name="Bennetzen J.L."/>
            <person name="Bonawitz N.D."/>
            <person name="Chapple C."/>
            <person name="Cheng C."/>
            <person name="Correa L.G."/>
            <person name="Dacre M."/>
            <person name="DeBarry J."/>
            <person name="Dreyer I."/>
            <person name="Elias M."/>
            <person name="Engstrom E.M."/>
            <person name="Estelle M."/>
            <person name="Feng L."/>
            <person name="Finet C."/>
            <person name="Floyd S.K."/>
            <person name="Frommer W.B."/>
            <person name="Fujita T."/>
            <person name="Gramzow L."/>
            <person name="Gutensohn M."/>
            <person name="Harholt J."/>
            <person name="Hattori M."/>
            <person name="Heyl A."/>
            <person name="Hirai T."/>
            <person name="Hiwatashi Y."/>
            <person name="Ishikawa M."/>
            <person name="Iwata M."/>
            <person name="Karol K.G."/>
            <person name="Koehler B."/>
            <person name="Kolukisaoglu U."/>
            <person name="Kubo M."/>
            <person name="Kurata T."/>
            <person name="Lalonde S."/>
            <person name="Li K."/>
            <person name="Li Y."/>
            <person name="Litt A."/>
            <person name="Lyons E."/>
            <person name="Manning G."/>
            <person name="Maruyama T."/>
            <person name="Michael T.P."/>
            <person name="Mikami K."/>
            <person name="Miyazaki S."/>
            <person name="Morinaga S."/>
            <person name="Murata T."/>
            <person name="Mueller-Roeber B."/>
            <person name="Nelson D.R."/>
            <person name="Obara M."/>
            <person name="Oguri Y."/>
            <person name="Olmstead R.G."/>
            <person name="Onodera N."/>
            <person name="Petersen B.L."/>
            <person name="Pils B."/>
            <person name="Prigge M."/>
            <person name="Rensing S.A."/>
            <person name="Riano-Pachon D.M."/>
            <person name="Roberts A.W."/>
            <person name="Sato Y."/>
            <person name="Scheller H.V."/>
            <person name="Schulz B."/>
            <person name="Schulz C."/>
            <person name="Shakirov E.V."/>
            <person name="Shibagaki N."/>
            <person name="Shinohara N."/>
            <person name="Shippen D.E."/>
            <person name="Soerensen I."/>
            <person name="Sotooka R."/>
            <person name="Sugimoto N."/>
            <person name="Sugita M."/>
            <person name="Sumikawa N."/>
            <person name="Tanurdzic M."/>
            <person name="Theissen G."/>
            <person name="Ulvskov P."/>
            <person name="Wakazuki S."/>
            <person name="Weng J.K."/>
            <person name="Willats W.W."/>
            <person name="Wipf D."/>
            <person name="Wolf P.G."/>
            <person name="Yang L."/>
            <person name="Zimmer A.D."/>
            <person name="Zhu Q."/>
            <person name="Mitros T."/>
            <person name="Hellsten U."/>
            <person name="Loque D."/>
            <person name="Otillar R."/>
            <person name="Salamov A."/>
            <person name="Schmutz J."/>
            <person name="Shapiro H."/>
            <person name="Lindquist E."/>
            <person name="Lucas S."/>
            <person name="Rokhsar D."/>
            <person name="Grigoriev I.V."/>
        </authorList>
    </citation>
    <scope>NUCLEOTIDE SEQUENCE [LARGE SCALE GENOMIC DNA]</scope>
</reference>
<keyword evidence="1 3" id="KW-0597">Phosphoprotein</keyword>
<evidence type="ECO:0000256" key="4">
    <source>
        <dbReference type="SAM" id="MobiDB-lite"/>
    </source>
</evidence>
<sequence length="176" mass="19587">MGGRLTVHSEVGKGSVFTFSVLCKSHDRDCSPEPTAKPVDNRPPCNHRRKEPKILLAEDNKVNVMVAISMLKRLGFTAQVVANGVEALEAMRKDKYDLVLLDICMPLMDGLQVAYAIRNTGTSPRIPIIAVTANALRSDIERCFAHGMDAFIPKPVMFQKLREILSKYLPLPLEQQ</sequence>
<proteinExistence type="predicted"/>
<evidence type="ECO:0000313" key="6">
    <source>
        <dbReference type="EMBL" id="EFJ13123.1"/>
    </source>
</evidence>
<feature type="region of interest" description="Disordered" evidence="4">
    <location>
        <begin position="27"/>
        <end position="46"/>
    </location>
</feature>
<dbReference type="eggNOG" id="KOG0519">
    <property type="taxonomic scope" value="Eukaryota"/>
</dbReference>
<dbReference type="AlphaFoldDB" id="D8SRD5"/>